<name>A0ACB9JK72_9ASTR</name>
<organism evidence="1 2">
    <name type="scientific">Smallanthus sonchifolius</name>
    <dbReference type="NCBI Taxonomy" id="185202"/>
    <lineage>
        <taxon>Eukaryota</taxon>
        <taxon>Viridiplantae</taxon>
        <taxon>Streptophyta</taxon>
        <taxon>Embryophyta</taxon>
        <taxon>Tracheophyta</taxon>
        <taxon>Spermatophyta</taxon>
        <taxon>Magnoliopsida</taxon>
        <taxon>eudicotyledons</taxon>
        <taxon>Gunneridae</taxon>
        <taxon>Pentapetalae</taxon>
        <taxon>asterids</taxon>
        <taxon>campanulids</taxon>
        <taxon>Asterales</taxon>
        <taxon>Asteraceae</taxon>
        <taxon>Asteroideae</taxon>
        <taxon>Heliantheae alliance</taxon>
        <taxon>Millerieae</taxon>
        <taxon>Smallanthus</taxon>
    </lineage>
</organism>
<dbReference type="Proteomes" id="UP001056120">
    <property type="component" value="Linkage Group LG04"/>
</dbReference>
<dbReference type="EMBL" id="CM042021">
    <property type="protein sequence ID" value="KAI3820096.1"/>
    <property type="molecule type" value="Genomic_DNA"/>
</dbReference>
<accession>A0ACB9JK72</accession>
<gene>
    <name evidence="1" type="ORF">L1987_13954</name>
</gene>
<sequence>MLLEHLIIAEYNMNFRDNLVRFKHASYIWKDSTTPVIEDASSSNQKTLILRIQKIIQTIILLNRKADFDYFRFEPWALKELCS</sequence>
<comment type="caution">
    <text evidence="1">The sequence shown here is derived from an EMBL/GenBank/DDBJ whole genome shotgun (WGS) entry which is preliminary data.</text>
</comment>
<reference evidence="1 2" key="2">
    <citation type="journal article" date="2022" name="Mol. Ecol. Resour.">
        <title>The genomes of chicory, endive, great burdock and yacon provide insights into Asteraceae paleo-polyploidization history and plant inulin production.</title>
        <authorList>
            <person name="Fan W."/>
            <person name="Wang S."/>
            <person name="Wang H."/>
            <person name="Wang A."/>
            <person name="Jiang F."/>
            <person name="Liu H."/>
            <person name="Zhao H."/>
            <person name="Xu D."/>
            <person name="Zhang Y."/>
        </authorList>
    </citation>
    <scope>NUCLEOTIDE SEQUENCE [LARGE SCALE GENOMIC DNA]</scope>
    <source>
        <strain evidence="2">cv. Yunnan</strain>
        <tissue evidence="1">Leaves</tissue>
    </source>
</reference>
<protein>
    <submittedName>
        <fullName evidence="1">Uncharacterized protein</fullName>
    </submittedName>
</protein>
<evidence type="ECO:0000313" key="1">
    <source>
        <dbReference type="EMBL" id="KAI3820096.1"/>
    </source>
</evidence>
<keyword evidence="2" id="KW-1185">Reference proteome</keyword>
<evidence type="ECO:0000313" key="2">
    <source>
        <dbReference type="Proteomes" id="UP001056120"/>
    </source>
</evidence>
<reference evidence="2" key="1">
    <citation type="journal article" date="2022" name="Mol. Ecol. Resour.">
        <title>The genomes of chicory, endive, great burdock and yacon provide insights into Asteraceae palaeo-polyploidization history and plant inulin production.</title>
        <authorList>
            <person name="Fan W."/>
            <person name="Wang S."/>
            <person name="Wang H."/>
            <person name="Wang A."/>
            <person name="Jiang F."/>
            <person name="Liu H."/>
            <person name="Zhao H."/>
            <person name="Xu D."/>
            <person name="Zhang Y."/>
        </authorList>
    </citation>
    <scope>NUCLEOTIDE SEQUENCE [LARGE SCALE GENOMIC DNA]</scope>
    <source>
        <strain evidence="2">cv. Yunnan</strain>
    </source>
</reference>
<proteinExistence type="predicted"/>